<dbReference type="AlphaFoldDB" id="A0A136A142"/>
<feature type="transmembrane region" description="Helical" evidence="1">
    <location>
        <begin position="41"/>
        <end position="63"/>
    </location>
</feature>
<feature type="transmembrane region" description="Helical" evidence="1">
    <location>
        <begin position="84"/>
        <end position="103"/>
    </location>
</feature>
<sequence>MQLKLKKALVLLPIMLCLIGTITGIMSYVNLAPEQDFLQAWLYAFVFAFAVMLPSGALVFAAAHKLVNSLFTSLPTLYKKLLQGVLMAVAMESIMAIVTTLINHEFVGISPFLNMVFTSFIYALPIGLGFACLMTFVLQPKLARFFAGSPA</sequence>
<comment type="caution">
    <text evidence="2">The sequence shown here is derived from an EMBL/GenBank/DDBJ whole genome shotgun (WGS) entry which is preliminary data.</text>
</comment>
<keyword evidence="1" id="KW-1133">Transmembrane helix</keyword>
<reference evidence="3" key="1">
    <citation type="submission" date="2016-02" db="EMBL/GenBank/DDBJ databases">
        <authorList>
            <person name="Schultz-Johansen M."/>
            <person name="Glaring M.A."/>
            <person name="Bech P.K."/>
            <person name="Stougaard P."/>
        </authorList>
    </citation>
    <scope>NUCLEOTIDE SEQUENCE [LARGE SCALE GENOMIC DNA]</scope>
    <source>
        <strain evidence="3">S66</strain>
    </source>
</reference>
<proteinExistence type="predicted"/>
<protein>
    <recommendedName>
        <fullName evidence="4">DUF2798 domain-containing protein</fullName>
    </recommendedName>
</protein>
<dbReference type="OrthoDB" id="7871259at2"/>
<name>A0A136A142_9ALTE</name>
<keyword evidence="1" id="KW-0812">Transmembrane</keyword>
<feature type="transmembrane region" description="Helical" evidence="1">
    <location>
        <begin position="9"/>
        <end position="29"/>
    </location>
</feature>
<evidence type="ECO:0000256" key="1">
    <source>
        <dbReference type="SAM" id="Phobius"/>
    </source>
</evidence>
<evidence type="ECO:0000313" key="3">
    <source>
        <dbReference type="Proteomes" id="UP000070299"/>
    </source>
</evidence>
<dbReference type="Pfam" id="PF11391">
    <property type="entry name" value="DUF2798"/>
    <property type="match status" value="1"/>
</dbReference>
<dbReference type="Proteomes" id="UP000070299">
    <property type="component" value="Unassembled WGS sequence"/>
</dbReference>
<dbReference type="InterPro" id="IPR021529">
    <property type="entry name" value="DUF2798"/>
</dbReference>
<organism evidence="2 3">
    <name type="scientific">Paraglaciecola hydrolytica</name>
    <dbReference type="NCBI Taxonomy" id="1799789"/>
    <lineage>
        <taxon>Bacteria</taxon>
        <taxon>Pseudomonadati</taxon>
        <taxon>Pseudomonadota</taxon>
        <taxon>Gammaproteobacteria</taxon>
        <taxon>Alteromonadales</taxon>
        <taxon>Alteromonadaceae</taxon>
        <taxon>Paraglaciecola</taxon>
    </lineage>
</organism>
<gene>
    <name evidence="2" type="ORF">AX660_12270</name>
</gene>
<evidence type="ECO:0000313" key="2">
    <source>
        <dbReference type="EMBL" id="KXI28951.1"/>
    </source>
</evidence>
<keyword evidence="3" id="KW-1185">Reference proteome</keyword>
<dbReference type="EMBL" id="LSNE01000005">
    <property type="protein sequence ID" value="KXI28951.1"/>
    <property type="molecule type" value="Genomic_DNA"/>
</dbReference>
<evidence type="ECO:0008006" key="4">
    <source>
        <dbReference type="Google" id="ProtNLM"/>
    </source>
</evidence>
<accession>A0A136A142</accession>
<dbReference type="RefSeq" id="WP_068375863.1">
    <property type="nucleotide sequence ID" value="NZ_LSNE01000005.1"/>
</dbReference>
<feature type="transmembrane region" description="Helical" evidence="1">
    <location>
        <begin position="115"/>
        <end position="138"/>
    </location>
</feature>
<keyword evidence="1" id="KW-0472">Membrane</keyword>